<evidence type="ECO:0000256" key="5">
    <source>
        <dbReference type="ARBA" id="ARBA00022840"/>
    </source>
</evidence>
<keyword evidence="3 8" id="KW-0812">Transmembrane</keyword>
<keyword evidence="7 8" id="KW-0472">Membrane</keyword>
<feature type="transmembrane region" description="Helical" evidence="8">
    <location>
        <begin position="185"/>
        <end position="206"/>
    </location>
</feature>
<keyword evidence="2" id="KW-0813">Transport</keyword>
<dbReference type="GO" id="GO:0005524">
    <property type="term" value="F:ATP binding"/>
    <property type="evidence" value="ECO:0007669"/>
    <property type="project" value="UniProtKB-KW"/>
</dbReference>
<feature type="transmembrane region" description="Helical" evidence="8">
    <location>
        <begin position="101"/>
        <end position="121"/>
    </location>
</feature>
<evidence type="ECO:0000256" key="4">
    <source>
        <dbReference type="ARBA" id="ARBA00022741"/>
    </source>
</evidence>
<evidence type="ECO:0000313" key="11">
    <source>
        <dbReference type="EMBL" id="KKL26184.1"/>
    </source>
</evidence>
<evidence type="ECO:0008006" key="12">
    <source>
        <dbReference type="Google" id="ProtNLM"/>
    </source>
</evidence>
<dbReference type="InterPro" id="IPR003439">
    <property type="entry name" value="ABC_transporter-like_ATP-bd"/>
</dbReference>
<dbReference type="GO" id="GO:0015421">
    <property type="term" value="F:ABC-type oligopeptide transporter activity"/>
    <property type="evidence" value="ECO:0007669"/>
    <property type="project" value="TreeGrafter"/>
</dbReference>
<dbReference type="Gene3D" id="1.20.1560.10">
    <property type="entry name" value="ABC transporter type 1, transmembrane domain"/>
    <property type="match status" value="1"/>
</dbReference>
<evidence type="ECO:0000259" key="9">
    <source>
        <dbReference type="PROSITE" id="PS50893"/>
    </source>
</evidence>
<dbReference type="PROSITE" id="PS50893">
    <property type="entry name" value="ABC_TRANSPORTER_2"/>
    <property type="match status" value="1"/>
</dbReference>
<dbReference type="Gene3D" id="3.40.50.300">
    <property type="entry name" value="P-loop containing nucleotide triphosphate hydrolases"/>
    <property type="match status" value="1"/>
</dbReference>
<comment type="caution">
    <text evidence="11">The sequence shown here is derived from an EMBL/GenBank/DDBJ whole genome shotgun (WGS) entry which is preliminary data.</text>
</comment>
<dbReference type="PANTHER" id="PTHR43394">
    <property type="entry name" value="ATP-DEPENDENT PERMEASE MDL1, MITOCHONDRIAL"/>
    <property type="match status" value="1"/>
</dbReference>
<feature type="domain" description="ABC transmembrane type-1" evidence="10">
    <location>
        <begin position="1"/>
        <end position="242"/>
    </location>
</feature>
<evidence type="ECO:0000256" key="7">
    <source>
        <dbReference type="ARBA" id="ARBA00023136"/>
    </source>
</evidence>
<dbReference type="GO" id="GO:0016887">
    <property type="term" value="F:ATP hydrolysis activity"/>
    <property type="evidence" value="ECO:0007669"/>
    <property type="project" value="InterPro"/>
</dbReference>
<sequence length="533" mass="60683">GIIFLLLYITVWIMFYLRRRELGKFVPFFLEKLRMDIFNKLQEQDMSFFDKHESGRLNTRVSNDALDFGNTTILLADTVGSLLISFLTFGILLWLNRTLAIIALIAIPFVFLFVLSLRRLARVVSRGYRKAIENVNAAMVESIEGIQVCKSYGQESTVSEQFNKTNKDYFKKGFRLTAVTHMWRLLLETIASITLIIILFLGGQLVFQGKTNPGTIFMFILYLQRFFRPIMVLSTFFPQLSAGMAAYERILDIIDSEPTMKQNPNAFDIGDVKGEIEFENVDFCYREGEWVFKGLNLRIEKGEKLAIVGHTGAGKSSLVSLLARYYEFQGGSIKIDGYDIRNITLNSFRRNLGKVQQDVFLFSGTIEENIRYGRRDASNEDVLNAIKAVHTEELIEYLPQGLQTQVGERGKILSVGQRQLISFARALLTDPKILILDEATSSVDAYTEAIIQEALEVLLSGRTSIIIAHRLSTIINADRIIVMEKGKIIEEGTHQSLLAQGGKYSKLYKQYFEHQSLDWHSVNIAPHIEESEK</sequence>
<dbReference type="AlphaFoldDB" id="A0A0F9BWB1"/>
<reference evidence="11" key="1">
    <citation type="journal article" date="2015" name="Nature">
        <title>Complex archaea that bridge the gap between prokaryotes and eukaryotes.</title>
        <authorList>
            <person name="Spang A."/>
            <person name="Saw J.H."/>
            <person name="Jorgensen S.L."/>
            <person name="Zaremba-Niedzwiedzka K."/>
            <person name="Martijn J."/>
            <person name="Lind A.E."/>
            <person name="van Eijk R."/>
            <person name="Schleper C."/>
            <person name="Guy L."/>
            <person name="Ettema T.J."/>
        </authorList>
    </citation>
    <scope>NUCLEOTIDE SEQUENCE</scope>
</reference>
<dbReference type="PANTHER" id="PTHR43394:SF1">
    <property type="entry name" value="ATP-BINDING CASSETTE SUB-FAMILY B MEMBER 10, MITOCHONDRIAL"/>
    <property type="match status" value="1"/>
</dbReference>
<dbReference type="GO" id="GO:0016020">
    <property type="term" value="C:membrane"/>
    <property type="evidence" value="ECO:0007669"/>
    <property type="project" value="UniProtKB-SubCell"/>
</dbReference>
<keyword evidence="5" id="KW-0067">ATP-binding</keyword>
<comment type="subcellular location">
    <subcellularLocation>
        <location evidence="1">Membrane</location>
        <topology evidence="1">Multi-pass membrane protein</topology>
    </subcellularLocation>
</comment>
<dbReference type="FunFam" id="3.40.50.300:FF:000287">
    <property type="entry name" value="Multidrug ABC transporter ATP-binding protein"/>
    <property type="match status" value="1"/>
</dbReference>
<evidence type="ECO:0000256" key="1">
    <source>
        <dbReference type="ARBA" id="ARBA00004141"/>
    </source>
</evidence>
<dbReference type="InterPro" id="IPR011527">
    <property type="entry name" value="ABC1_TM_dom"/>
</dbReference>
<dbReference type="InterPro" id="IPR036640">
    <property type="entry name" value="ABC1_TM_sf"/>
</dbReference>
<dbReference type="PROSITE" id="PS00211">
    <property type="entry name" value="ABC_TRANSPORTER_1"/>
    <property type="match status" value="1"/>
</dbReference>
<evidence type="ECO:0000256" key="6">
    <source>
        <dbReference type="ARBA" id="ARBA00022989"/>
    </source>
</evidence>
<dbReference type="InterPro" id="IPR027417">
    <property type="entry name" value="P-loop_NTPase"/>
</dbReference>
<feature type="non-terminal residue" evidence="11">
    <location>
        <position position="1"/>
    </location>
</feature>
<feature type="domain" description="ABC transporter" evidence="9">
    <location>
        <begin position="276"/>
        <end position="510"/>
    </location>
</feature>
<dbReference type="Pfam" id="PF00664">
    <property type="entry name" value="ABC_membrane"/>
    <property type="match status" value="1"/>
</dbReference>
<dbReference type="InterPro" id="IPR039421">
    <property type="entry name" value="Type_1_exporter"/>
</dbReference>
<feature type="transmembrane region" description="Helical" evidence="8">
    <location>
        <begin position="73"/>
        <end position="95"/>
    </location>
</feature>
<dbReference type="SMART" id="SM00382">
    <property type="entry name" value="AAA"/>
    <property type="match status" value="1"/>
</dbReference>
<dbReference type="InterPro" id="IPR017871">
    <property type="entry name" value="ABC_transporter-like_CS"/>
</dbReference>
<accession>A0A0F9BWB1</accession>
<dbReference type="PROSITE" id="PS50929">
    <property type="entry name" value="ABC_TM1F"/>
    <property type="match status" value="1"/>
</dbReference>
<evidence type="ECO:0000259" key="10">
    <source>
        <dbReference type="PROSITE" id="PS50929"/>
    </source>
</evidence>
<dbReference type="EMBL" id="LAZR01035927">
    <property type="protein sequence ID" value="KKL26184.1"/>
    <property type="molecule type" value="Genomic_DNA"/>
</dbReference>
<evidence type="ECO:0000256" key="8">
    <source>
        <dbReference type="SAM" id="Phobius"/>
    </source>
</evidence>
<keyword evidence="4" id="KW-0547">Nucleotide-binding</keyword>
<dbReference type="SUPFAM" id="SSF52540">
    <property type="entry name" value="P-loop containing nucleoside triphosphate hydrolases"/>
    <property type="match status" value="1"/>
</dbReference>
<dbReference type="CDD" id="cd03254">
    <property type="entry name" value="ABCC_Glucan_exporter_like"/>
    <property type="match status" value="1"/>
</dbReference>
<proteinExistence type="predicted"/>
<organism evidence="11">
    <name type="scientific">marine sediment metagenome</name>
    <dbReference type="NCBI Taxonomy" id="412755"/>
    <lineage>
        <taxon>unclassified sequences</taxon>
        <taxon>metagenomes</taxon>
        <taxon>ecological metagenomes</taxon>
    </lineage>
</organism>
<dbReference type="SUPFAM" id="SSF90123">
    <property type="entry name" value="ABC transporter transmembrane region"/>
    <property type="match status" value="1"/>
</dbReference>
<keyword evidence="6 8" id="KW-1133">Transmembrane helix</keyword>
<evidence type="ECO:0000256" key="3">
    <source>
        <dbReference type="ARBA" id="ARBA00022692"/>
    </source>
</evidence>
<evidence type="ECO:0000256" key="2">
    <source>
        <dbReference type="ARBA" id="ARBA00022448"/>
    </source>
</evidence>
<dbReference type="InterPro" id="IPR003593">
    <property type="entry name" value="AAA+_ATPase"/>
</dbReference>
<protein>
    <recommendedName>
        <fullName evidence="12">ABC transporter ATP-binding protein</fullName>
    </recommendedName>
</protein>
<name>A0A0F9BWB1_9ZZZZ</name>
<dbReference type="Pfam" id="PF00005">
    <property type="entry name" value="ABC_tran"/>
    <property type="match status" value="1"/>
</dbReference>
<gene>
    <name evidence="11" type="ORF">LCGC14_2397830</name>
</gene>